<gene>
    <name evidence="7" type="ORF">LNINA_LOCUS5296</name>
</gene>
<organism evidence="7 8">
    <name type="scientific">Leptosia nina</name>
    <dbReference type="NCBI Taxonomy" id="320188"/>
    <lineage>
        <taxon>Eukaryota</taxon>
        <taxon>Metazoa</taxon>
        <taxon>Ecdysozoa</taxon>
        <taxon>Arthropoda</taxon>
        <taxon>Hexapoda</taxon>
        <taxon>Insecta</taxon>
        <taxon>Pterygota</taxon>
        <taxon>Neoptera</taxon>
        <taxon>Endopterygota</taxon>
        <taxon>Lepidoptera</taxon>
        <taxon>Glossata</taxon>
        <taxon>Ditrysia</taxon>
        <taxon>Papilionoidea</taxon>
        <taxon>Pieridae</taxon>
        <taxon>Pierinae</taxon>
        <taxon>Leptosia</taxon>
    </lineage>
</organism>
<evidence type="ECO:0000256" key="3">
    <source>
        <dbReference type="ARBA" id="ARBA00022900"/>
    </source>
</evidence>
<dbReference type="PANTHER" id="PTHR11461:SF211">
    <property type="entry name" value="GH10112P-RELATED"/>
    <property type="match status" value="1"/>
</dbReference>
<keyword evidence="5" id="KW-0732">Signal</keyword>
<dbReference type="AlphaFoldDB" id="A0AAV1JB10"/>
<dbReference type="GO" id="GO:0005615">
    <property type="term" value="C:extracellular space"/>
    <property type="evidence" value="ECO:0007669"/>
    <property type="project" value="InterPro"/>
</dbReference>
<dbReference type="InterPro" id="IPR042185">
    <property type="entry name" value="Serpin_sf_2"/>
</dbReference>
<evidence type="ECO:0000256" key="4">
    <source>
        <dbReference type="RuleBase" id="RU000411"/>
    </source>
</evidence>
<dbReference type="GO" id="GO:0004867">
    <property type="term" value="F:serine-type endopeptidase inhibitor activity"/>
    <property type="evidence" value="ECO:0007669"/>
    <property type="project" value="UniProtKB-KW"/>
</dbReference>
<dbReference type="Gene3D" id="2.10.310.10">
    <property type="entry name" value="Serpins superfamily"/>
    <property type="match status" value="1"/>
</dbReference>
<dbReference type="PROSITE" id="PS51257">
    <property type="entry name" value="PROKAR_LIPOPROTEIN"/>
    <property type="match status" value="1"/>
</dbReference>
<reference evidence="7 8" key="1">
    <citation type="submission" date="2023-11" db="EMBL/GenBank/DDBJ databases">
        <authorList>
            <person name="Okamura Y."/>
        </authorList>
    </citation>
    <scope>NUCLEOTIDE SEQUENCE [LARGE SCALE GENOMIC DNA]</scope>
</reference>
<dbReference type="CDD" id="cd00172">
    <property type="entry name" value="serpin"/>
    <property type="match status" value="1"/>
</dbReference>
<name>A0AAV1JB10_9NEOP</name>
<proteinExistence type="inferred from homology"/>
<comment type="caution">
    <text evidence="7">The sequence shown here is derived from an EMBL/GenBank/DDBJ whole genome shotgun (WGS) entry which is preliminary data.</text>
</comment>
<evidence type="ECO:0000256" key="5">
    <source>
        <dbReference type="SAM" id="SignalP"/>
    </source>
</evidence>
<accession>A0AAV1JB10</accession>
<keyword evidence="2" id="KW-0646">Protease inhibitor</keyword>
<evidence type="ECO:0000256" key="1">
    <source>
        <dbReference type="ARBA" id="ARBA00009500"/>
    </source>
</evidence>
<evidence type="ECO:0000256" key="2">
    <source>
        <dbReference type="ARBA" id="ARBA00022690"/>
    </source>
</evidence>
<feature type="chain" id="PRO_5043763019" description="Serpin domain-containing protein" evidence="5">
    <location>
        <begin position="18"/>
        <end position="474"/>
    </location>
</feature>
<keyword evidence="3" id="KW-0722">Serine protease inhibitor</keyword>
<dbReference type="InterPro" id="IPR042178">
    <property type="entry name" value="Serpin_sf_1"/>
</dbReference>
<dbReference type="InterPro" id="IPR023796">
    <property type="entry name" value="Serpin_dom"/>
</dbReference>
<dbReference type="InterPro" id="IPR036186">
    <property type="entry name" value="Serpin_sf"/>
</dbReference>
<sequence>MVKNLLILFVCVAVASCQVQNHRYTNDQSNDRIYFYDGEYNAPNYSSKQRNAEANIYRSAYQDINPLSAQNDNNILAGELRSRFSEPNILPNVEPQKELLKNVSHGVSDLGIQLLKSAVQLQAGNIMMSPTSIATLLALLQQGTNGGAQEQITNALHMAPEITAPIYRRLTIDMRKRNSRNILTVANNVVVADSFDLDPAFKTTAIRNFGSEVTPMNFARSAEASKKINKWVADNTNNRITDMLPPDVFNPNTQLVLVNVVYFKGLWETKFKPESTIPRKFYLKNGQTVTVPFMRMQQSFKFGRDSKTNSVVTILPFERYQYSLVLIMPNEDSNTEQLLSRITDDDVVNYHDLNSAEIHIEIPKFTMKSDTNLQPVLKKMGVKNIFNTQTELAGIGVYRTYPPQISDALHSGYLSIDEQGVTAAGASAFAAVALSLDDIQPTFRANRPFVAILWDTQFAIPLFMARIDDPSVLI</sequence>
<evidence type="ECO:0000259" key="6">
    <source>
        <dbReference type="SMART" id="SM00093"/>
    </source>
</evidence>
<dbReference type="SUPFAM" id="SSF56574">
    <property type="entry name" value="Serpins"/>
    <property type="match status" value="1"/>
</dbReference>
<dbReference type="Pfam" id="PF00079">
    <property type="entry name" value="Serpin"/>
    <property type="match status" value="1"/>
</dbReference>
<dbReference type="SMART" id="SM00093">
    <property type="entry name" value="SERPIN"/>
    <property type="match status" value="1"/>
</dbReference>
<feature type="signal peptide" evidence="5">
    <location>
        <begin position="1"/>
        <end position="17"/>
    </location>
</feature>
<dbReference type="Proteomes" id="UP001497472">
    <property type="component" value="Unassembled WGS sequence"/>
</dbReference>
<dbReference type="Gene3D" id="2.30.39.10">
    <property type="entry name" value="Alpha-1-antitrypsin, domain 1"/>
    <property type="match status" value="1"/>
</dbReference>
<feature type="domain" description="Serpin" evidence="6">
    <location>
        <begin position="112"/>
        <end position="470"/>
    </location>
</feature>
<evidence type="ECO:0000313" key="8">
    <source>
        <dbReference type="Proteomes" id="UP001497472"/>
    </source>
</evidence>
<protein>
    <recommendedName>
        <fullName evidence="6">Serpin domain-containing protein</fullName>
    </recommendedName>
</protein>
<keyword evidence="8" id="KW-1185">Reference proteome</keyword>
<evidence type="ECO:0000313" key="7">
    <source>
        <dbReference type="EMBL" id="CAK1545672.1"/>
    </source>
</evidence>
<dbReference type="PANTHER" id="PTHR11461">
    <property type="entry name" value="SERINE PROTEASE INHIBITOR, SERPIN"/>
    <property type="match status" value="1"/>
</dbReference>
<comment type="similarity">
    <text evidence="1 4">Belongs to the serpin family.</text>
</comment>
<dbReference type="InterPro" id="IPR000215">
    <property type="entry name" value="Serpin_fam"/>
</dbReference>
<dbReference type="EMBL" id="CAVLEF010000007">
    <property type="protein sequence ID" value="CAK1545672.1"/>
    <property type="molecule type" value="Genomic_DNA"/>
</dbReference>
<dbReference type="Gene3D" id="3.30.497.10">
    <property type="entry name" value="Antithrombin, subunit I, domain 2"/>
    <property type="match status" value="1"/>
</dbReference>